<keyword evidence="2" id="KW-0732">Signal</keyword>
<dbReference type="Proteomes" id="UP000663828">
    <property type="component" value="Unassembled WGS sequence"/>
</dbReference>
<name>A0A816DBZ5_ADIRI</name>
<evidence type="ECO:0000256" key="1">
    <source>
        <dbReference type="SAM" id="MobiDB-lite"/>
    </source>
</evidence>
<dbReference type="AlphaFoldDB" id="A0A816DBZ5"/>
<dbReference type="Proteomes" id="UP000663852">
    <property type="component" value="Unassembled WGS sequence"/>
</dbReference>
<gene>
    <name evidence="4" type="ORF">EDS130_LOCUS44394</name>
    <name evidence="5" type="ORF">XAT740_LOCUS52361</name>
</gene>
<evidence type="ECO:0000313" key="6">
    <source>
        <dbReference type="Proteomes" id="UP000663828"/>
    </source>
</evidence>
<dbReference type="EMBL" id="CAJNOJ010000850">
    <property type="protein sequence ID" value="CAF1528716.1"/>
    <property type="molecule type" value="Genomic_DNA"/>
</dbReference>
<dbReference type="Pfam" id="PF07484">
    <property type="entry name" value="Collar"/>
    <property type="match status" value="1"/>
</dbReference>
<dbReference type="OrthoDB" id="10062874at2759"/>
<proteinExistence type="predicted"/>
<reference evidence="5" key="1">
    <citation type="submission" date="2021-02" db="EMBL/GenBank/DDBJ databases">
        <authorList>
            <person name="Nowell W R."/>
        </authorList>
    </citation>
    <scope>NUCLEOTIDE SEQUENCE</scope>
</reference>
<evidence type="ECO:0000259" key="3">
    <source>
        <dbReference type="Pfam" id="PF07484"/>
    </source>
</evidence>
<dbReference type="InterPro" id="IPR037053">
    <property type="entry name" value="Phage_tail_collar_dom_sf"/>
</dbReference>
<feature type="region of interest" description="Disordered" evidence="1">
    <location>
        <begin position="145"/>
        <end position="176"/>
    </location>
</feature>
<organism evidence="5 6">
    <name type="scientific">Adineta ricciae</name>
    <name type="common">Rotifer</name>
    <dbReference type="NCBI Taxonomy" id="249248"/>
    <lineage>
        <taxon>Eukaryota</taxon>
        <taxon>Metazoa</taxon>
        <taxon>Spiralia</taxon>
        <taxon>Gnathifera</taxon>
        <taxon>Rotifera</taxon>
        <taxon>Eurotatoria</taxon>
        <taxon>Bdelloidea</taxon>
        <taxon>Adinetida</taxon>
        <taxon>Adinetidae</taxon>
        <taxon>Adineta</taxon>
    </lineage>
</organism>
<evidence type="ECO:0000313" key="4">
    <source>
        <dbReference type="EMBL" id="CAF1528716.1"/>
    </source>
</evidence>
<evidence type="ECO:0000256" key="2">
    <source>
        <dbReference type="SAM" id="SignalP"/>
    </source>
</evidence>
<feature type="domain" description="Phage tail collar" evidence="3">
    <location>
        <begin position="37"/>
        <end position="94"/>
    </location>
</feature>
<sequence>MMLNGSTLVLIQVLTLVLSAYATENDRNTWLPSLPIGTIFLYGGLSVPSGWILCDGTAISRHNYSDLYLVIGVFYGPGDHTTTFNLPDFRARFPFGISEAESRTVSAHQGGALEVTLTEQELPSHTHQKGNLSTSIAGGHIHDYDDPGHDHGGRTGDSDYSRGSYSMFGTGGGGNDRGMHSHQINRDQVHIAIRNNGTHAHEIEGNTAMAGSGKPFSIVPSYESVYYIIYAGPQAATLKMSHRPK</sequence>
<protein>
    <recommendedName>
        <fullName evidence="3">Phage tail collar domain-containing protein</fullName>
    </recommendedName>
</protein>
<feature type="chain" id="PRO_5035609330" description="Phage tail collar domain-containing protein" evidence="2">
    <location>
        <begin position="23"/>
        <end position="245"/>
    </location>
</feature>
<keyword evidence="6" id="KW-1185">Reference proteome</keyword>
<comment type="caution">
    <text evidence="5">The sequence shown here is derived from an EMBL/GenBank/DDBJ whole genome shotgun (WGS) entry which is preliminary data.</text>
</comment>
<accession>A0A816DBZ5</accession>
<dbReference type="Gene3D" id="3.90.1340.10">
    <property type="entry name" value="Phage tail collar domain"/>
    <property type="match status" value="1"/>
</dbReference>
<dbReference type="SUPFAM" id="SSF88874">
    <property type="entry name" value="Receptor-binding domain of short tail fibre protein gp12"/>
    <property type="match status" value="1"/>
</dbReference>
<dbReference type="InterPro" id="IPR011083">
    <property type="entry name" value="Phage_tail_collar_dom"/>
</dbReference>
<feature type="signal peptide" evidence="2">
    <location>
        <begin position="1"/>
        <end position="22"/>
    </location>
</feature>
<evidence type="ECO:0000313" key="5">
    <source>
        <dbReference type="EMBL" id="CAF1635296.1"/>
    </source>
</evidence>
<dbReference type="EMBL" id="CAJNOR010008608">
    <property type="protein sequence ID" value="CAF1635296.1"/>
    <property type="molecule type" value="Genomic_DNA"/>
</dbReference>
<feature type="compositionally biased region" description="Basic and acidic residues" evidence="1">
    <location>
        <begin position="145"/>
        <end position="160"/>
    </location>
</feature>